<accession>A0ABR4M3A3</accession>
<dbReference type="EMBL" id="JBFXLQ010000004">
    <property type="protein sequence ID" value="KAL2871064.1"/>
    <property type="molecule type" value="Genomic_DNA"/>
</dbReference>
<proteinExistence type="predicted"/>
<evidence type="ECO:0000313" key="1">
    <source>
        <dbReference type="EMBL" id="KAL2871064.1"/>
    </source>
</evidence>
<evidence type="ECO:0000313" key="2">
    <source>
        <dbReference type="Proteomes" id="UP001610432"/>
    </source>
</evidence>
<comment type="caution">
    <text evidence="1">The sequence shown here is derived from an EMBL/GenBank/DDBJ whole genome shotgun (WGS) entry which is preliminary data.</text>
</comment>
<protein>
    <submittedName>
        <fullName evidence="1">Uncharacterized protein</fullName>
    </submittedName>
</protein>
<gene>
    <name evidence="1" type="ORF">BJX67DRAFT_377670</name>
</gene>
<keyword evidence="2" id="KW-1185">Reference proteome</keyword>
<dbReference type="GeneID" id="98147237"/>
<organism evidence="1 2">
    <name type="scientific">Aspergillus lucknowensis</name>
    <dbReference type="NCBI Taxonomy" id="176173"/>
    <lineage>
        <taxon>Eukaryota</taxon>
        <taxon>Fungi</taxon>
        <taxon>Dikarya</taxon>
        <taxon>Ascomycota</taxon>
        <taxon>Pezizomycotina</taxon>
        <taxon>Eurotiomycetes</taxon>
        <taxon>Eurotiomycetidae</taxon>
        <taxon>Eurotiales</taxon>
        <taxon>Aspergillaceae</taxon>
        <taxon>Aspergillus</taxon>
        <taxon>Aspergillus subgen. Nidulantes</taxon>
    </lineage>
</organism>
<sequence>MSSPSSRWFHQGTYPGTIITLDQPVPSRWKILAKLNECDLQASEEMRRRHRRVYSYATAKLLCCDPEKPSRRAFMRVYLQVPFKNTEIQDPETRSGQTTTYTPPELAAYQEFTQKDFRNVPKLLGYKVVTQDESGLVTNGFAIWLAWEMVPGLRLGDKLGNDPFWSLSAAERENVRNTFMDALRQAIEKGYGPYTPSLSSLVWHSQTGTLYFIGYFYGNDEPRDRSNIKNGPAVLASYGLVKPSSNEWCNRAWNGDTTGWEM</sequence>
<dbReference type="RefSeq" id="XP_070890043.1">
    <property type="nucleotide sequence ID" value="XM_071032165.1"/>
</dbReference>
<reference evidence="1 2" key="1">
    <citation type="submission" date="2024-07" db="EMBL/GenBank/DDBJ databases">
        <title>Section-level genome sequencing and comparative genomics of Aspergillus sections Usti and Cavernicolus.</title>
        <authorList>
            <consortium name="Lawrence Berkeley National Laboratory"/>
            <person name="Nybo J.L."/>
            <person name="Vesth T.C."/>
            <person name="Theobald S."/>
            <person name="Frisvad J.C."/>
            <person name="Larsen T.O."/>
            <person name="Kjaerboelling I."/>
            <person name="Rothschild-Mancinelli K."/>
            <person name="Lyhne E.K."/>
            <person name="Kogle M.E."/>
            <person name="Barry K."/>
            <person name="Clum A."/>
            <person name="Na H."/>
            <person name="Ledsgaard L."/>
            <person name="Lin J."/>
            <person name="Lipzen A."/>
            <person name="Kuo A."/>
            <person name="Riley R."/>
            <person name="Mondo S."/>
            <person name="Labutti K."/>
            <person name="Haridas S."/>
            <person name="Pangalinan J."/>
            <person name="Salamov A.A."/>
            <person name="Simmons B.A."/>
            <person name="Magnuson J.K."/>
            <person name="Chen J."/>
            <person name="Drula E."/>
            <person name="Henrissat B."/>
            <person name="Wiebenga A."/>
            <person name="Lubbers R.J."/>
            <person name="Gomes A.C."/>
            <person name="Macurrencykelacurrency M.R."/>
            <person name="Stajich J."/>
            <person name="Grigoriev I.V."/>
            <person name="Mortensen U.H."/>
            <person name="De Vries R.P."/>
            <person name="Baker S.E."/>
            <person name="Andersen M.R."/>
        </authorList>
    </citation>
    <scope>NUCLEOTIDE SEQUENCE [LARGE SCALE GENOMIC DNA]</scope>
    <source>
        <strain evidence="1 2">CBS 449.75</strain>
    </source>
</reference>
<dbReference type="Proteomes" id="UP001610432">
    <property type="component" value="Unassembled WGS sequence"/>
</dbReference>
<name>A0ABR4M3A3_9EURO</name>